<protein>
    <submittedName>
        <fullName evidence="1">Uncharacterized protein</fullName>
    </submittedName>
</protein>
<dbReference type="EMBL" id="JJMT01000004">
    <property type="protein sequence ID" value="KEO46677.1"/>
    <property type="molecule type" value="Genomic_DNA"/>
</dbReference>
<dbReference type="InterPro" id="IPR012674">
    <property type="entry name" value="Calycin"/>
</dbReference>
<dbReference type="Proteomes" id="UP000027855">
    <property type="component" value="Unassembled WGS sequence"/>
</dbReference>
<proteinExistence type="predicted"/>
<dbReference type="RefSeq" id="WP_037600507.1">
    <property type="nucleotide sequence ID" value="NZ_CAJHJN010000005.1"/>
</dbReference>
<dbReference type="InterPro" id="IPR015231">
    <property type="entry name" value="DUF1934"/>
</dbReference>
<gene>
    <name evidence="1" type="ORF">DL07_08125</name>
</gene>
<organism evidence="1 2">
    <name type="scientific">Streptococcus salivarius</name>
    <dbReference type="NCBI Taxonomy" id="1304"/>
    <lineage>
        <taxon>Bacteria</taxon>
        <taxon>Bacillati</taxon>
        <taxon>Bacillota</taxon>
        <taxon>Bacilli</taxon>
        <taxon>Lactobacillales</taxon>
        <taxon>Streptococcaceae</taxon>
        <taxon>Streptococcus</taxon>
    </lineage>
</organism>
<evidence type="ECO:0000313" key="1">
    <source>
        <dbReference type="EMBL" id="KEO46677.1"/>
    </source>
</evidence>
<reference evidence="1 2" key="1">
    <citation type="submission" date="2014-04" db="EMBL/GenBank/DDBJ databases">
        <title>Variable characteristics of bacteriocin-producing Streptococcus salivarius strains isolated from Malaysian subjects.</title>
        <authorList>
            <person name="Philip K."/>
            <person name="Barbour A."/>
        </authorList>
    </citation>
    <scope>NUCLEOTIDE SEQUENCE [LARGE SCALE GENOMIC DNA]</scope>
    <source>
        <strain evidence="1 2">NU10</strain>
    </source>
</reference>
<comment type="caution">
    <text evidence="1">The sequence shown here is derived from an EMBL/GenBank/DDBJ whole genome shotgun (WGS) entry which is preliminary data.</text>
</comment>
<evidence type="ECO:0000313" key="2">
    <source>
        <dbReference type="Proteomes" id="UP000027855"/>
    </source>
</evidence>
<dbReference type="SUPFAM" id="SSF50814">
    <property type="entry name" value="Lipocalins"/>
    <property type="match status" value="1"/>
</dbReference>
<accession>A0A074J272</accession>
<dbReference type="AlphaFoldDB" id="A0A074J272"/>
<dbReference type="Pfam" id="PF09148">
    <property type="entry name" value="DUF1934"/>
    <property type="match status" value="1"/>
</dbReference>
<sequence>MEIKIKNKIKVGDQTEIIEEIHTCEVMEKGDYTYLVHHNSEKEKVVIKLNQDELVMTRFSNPKSIMRFSAKVPALVHIPTPLGTQHFLTDTSLFAHDSNGQTVDIHYQLKHPETEDVFADYELEVSWF</sequence>
<name>A0A074J272_STRSL</name>
<dbReference type="Gene3D" id="2.40.128.20">
    <property type="match status" value="1"/>
</dbReference>